<sequence length="477" mass="52514">MITSTFRGIVLLAVGTLLASAAYGQGGVTPPSSVLPAKPPAAASAQQPVHYEYGEPGDKHGWSVHFQQTIIKQWHSEFRAPYQDSLSLQVRENAKLSLTTTAFIGRRLWHNGAIFVNPEVSGGSGLSGASGVAGALNGETFRVGSAEPVLYLARLFLQQRFALTDEVVDDEDDFNQLGGPRPTRYLGIVVGKISLADYFDQNSYSHDPRTQFFNWSLMSAGGWDYPANTRGYTGAVVVQYISPGFAVRAATSLMPTYANGPDLDYDYGKAHAETLELTKVYSLRGHPGTVRLLGYRNQAGMGNYTQALEPQYNLYENGRYRPNLIATRQAYRTKYGFVVNAEQELSPSVGLFGRFSYDDGKNETWAFTEIDRSLSLGITSDGKRWHRPTDRLGLAVVGNGLAPEHRAYLARGGYGFILGDGALTYATEFITELYYSIDFPKYHAALSPDYQLVLNPGYNQDRKGPIHVAGLRLHVEF</sequence>
<accession>A0A7Y0AG98</accession>
<dbReference type="AlphaFoldDB" id="A0A7Y0AG98"/>
<proteinExistence type="inferred from homology"/>
<dbReference type="GO" id="GO:0016020">
    <property type="term" value="C:membrane"/>
    <property type="evidence" value="ECO:0007669"/>
    <property type="project" value="InterPro"/>
</dbReference>
<name>A0A7Y0AG98_9BACT</name>
<dbReference type="Proteomes" id="UP000559626">
    <property type="component" value="Unassembled WGS sequence"/>
</dbReference>
<comment type="caution">
    <text evidence="3">The sequence shown here is derived from an EMBL/GenBank/DDBJ whole genome shotgun (WGS) entry which is preliminary data.</text>
</comment>
<keyword evidence="2" id="KW-0732">Signal</keyword>
<feature type="signal peptide" evidence="2">
    <location>
        <begin position="1"/>
        <end position="24"/>
    </location>
</feature>
<evidence type="ECO:0000313" key="3">
    <source>
        <dbReference type="EMBL" id="NML66806.1"/>
    </source>
</evidence>
<comment type="similarity">
    <text evidence="1 2">Belongs to the OprB family.</text>
</comment>
<feature type="chain" id="PRO_5031596349" evidence="2">
    <location>
        <begin position="25"/>
        <end position="477"/>
    </location>
</feature>
<dbReference type="Gene3D" id="2.40.160.180">
    <property type="entry name" value="Carbohydrate-selective porin OprB"/>
    <property type="match status" value="1"/>
</dbReference>
<protein>
    <submittedName>
        <fullName evidence="3">Carbohydrate porin</fullName>
    </submittedName>
</protein>
<keyword evidence="4" id="KW-1185">Reference proteome</keyword>
<organism evidence="3 4">
    <name type="scientific">Hymenobacter polaris</name>
    <dbReference type="NCBI Taxonomy" id="2682546"/>
    <lineage>
        <taxon>Bacteria</taxon>
        <taxon>Pseudomonadati</taxon>
        <taxon>Bacteroidota</taxon>
        <taxon>Cytophagia</taxon>
        <taxon>Cytophagales</taxon>
        <taxon>Hymenobacteraceae</taxon>
        <taxon>Hymenobacter</taxon>
    </lineage>
</organism>
<dbReference type="GO" id="GO:0015288">
    <property type="term" value="F:porin activity"/>
    <property type="evidence" value="ECO:0007669"/>
    <property type="project" value="InterPro"/>
</dbReference>
<dbReference type="InterPro" id="IPR038673">
    <property type="entry name" value="OprB_sf"/>
</dbReference>
<dbReference type="GO" id="GO:0008643">
    <property type="term" value="P:carbohydrate transport"/>
    <property type="evidence" value="ECO:0007669"/>
    <property type="project" value="InterPro"/>
</dbReference>
<reference evidence="3 4" key="1">
    <citation type="submission" date="2020-04" db="EMBL/GenBank/DDBJ databases">
        <title>Hymenobacter polaris sp. nov., isolated from Arctic soil.</title>
        <authorList>
            <person name="Dahal R.H."/>
        </authorList>
    </citation>
    <scope>NUCLEOTIDE SEQUENCE [LARGE SCALE GENOMIC DNA]</scope>
    <source>
        <strain evidence="3 4">RP-2-7</strain>
    </source>
</reference>
<evidence type="ECO:0000256" key="2">
    <source>
        <dbReference type="RuleBase" id="RU363072"/>
    </source>
</evidence>
<dbReference type="EMBL" id="JABBGH010000003">
    <property type="protein sequence ID" value="NML66806.1"/>
    <property type="molecule type" value="Genomic_DNA"/>
</dbReference>
<evidence type="ECO:0000313" key="4">
    <source>
        <dbReference type="Proteomes" id="UP000559626"/>
    </source>
</evidence>
<gene>
    <name evidence="3" type="ORF">HHL22_16495</name>
</gene>
<dbReference type="RefSeq" id="WP_169532521.1">
    <property type="nucleotide sequence ID" value="NZ_JABBGH010000003.1"/>
</dbReference>
<evidence type="ECO:0000256" key="1">
    <source>
        <dbReference type="ARBA" id="ARBA00008769"/>
    </source>
</evidence>
<dbReference type="InterPro" id="IPR007049">
    <property type="entry name" value="Carb-sel_porin_OprB"/>
</dbReference>
<dbReference type="Pfam" id="PF04966">
    <property type="entry name" value="OprB"/>
    <property type="match status" value="1"/>
</dbReference>